<reference evidence="2" key="1">
    <citation type="submission" date="2023-03" db="EMBL/GenBank/DDBJ databases">
        <title>Massive genome expansion in bonnet fungi (Mycena s.s.) driven by repeated elements and novel gene families across ecological guilds.</title>
        <authorList>
            <consortium name="Lawrence Berkeley National Laboratory"/>
            <person name="Harder C.B."/>
            <person name="Miyauchi S."/>
            <person name="Viragh M."/>
            <person name="Kuo A."/>
            <person name="Thoen E."/>
            <person name="Andreopoulos B."/>
            <person name="Lu D."/>
            <person name="Skrede I."/>
            <person name="Drula E."/>
            <person name="Henrissat B."/>
            <person name="Morin E."/>
            <person name="Kohler A."/>
            <person name="Barry K."/>
            <person name="LaButti K."/>
            <person name="Morin E."/>
            <person name="Salamov A."/>
            <person name="Lipzen A."/>
            <person name="Mereny Z."/>
            <person name="Hegedus B."/>
            <person name="Baldrian P."/>
            <person name="Stursova M."/>
            <person name="Weitz H."/>
            <person name="Taylor A."/>
            <person name="Grigoriev I.V."/>
            <person name="Nagy L.G."/>
            <person name="Martin F."/>
            <person name="Kauserud H."/>
        </authorList>
    </citation>
    <scope>NUCLEOTIDE SEQUENCE</scope>
    <source>
        <strain evidence="2">CBHHK188m</strain>
    </source>
</reference>
<keyword evidence="1" id="KW-0472">Membrane</keyword>
<dbReference type="EMBL" id="JARJLG010000298">
    <property type="protein sequence ID" value="KAJ7718959.1"/>
    <property type="molecule type" value="Genomic_DNA"/>
</dbReference>
<protein>
    <submittedName>
        <fullName evidence="2">Uncharacterized protein</fullName>
    </submittedName>
</protein>
<sequence>MGKKLPMWALGLVFGPLLILTPLLVSAAIIVIFEYRKRSFVVSPMRSRPLTFAAVQMPPVGDFECKSKRRVFILGKYSCKVTPLLICTSFKFNAFLIHTIIPPQLYQILPLAKWWSYSPVYHHPNKKILAFLVIMLLSEIAAMVVLFEVPKAGLVGTNNPSYDLFICADGDPPHVHWMAYVPVITLTTESILLGLAVFKASQQFHAGISGGRILPKLTRESVFFFSSIFGIHLGNLIIWMINTLTVNELITGYSFAIPAVLANRLLISVREQVDFTETVISNNPIRFRRPDTVTTEDTTVANTFELTAIREEHNYEGQTKIRGTVERKNRIFRSLFFGDFQLPLHFLTECQEEVSGTATRIVCKATTRKLGLPSVHVIKGPNSLIRKSNLLHVGDFAPPRSDPTAIRWLRP</sequence>
<keyword evidence="1" id="KW-0812">Transmembrane</keyword>
<gene>
    <name evidence="2" type="ORF">DFH07DRAFT_784768</name>
</gene>
<feature type="transmembrane region" description="Helical" evidence="1">
    <location>
        <begin position="6"/>
        <end position="33"/>
    </location>
</feature>
<evidence type="ECO:0000256" key="1">
    <source>
        <dbReference type="SAM" id="Phobius"/>
    </source>
</evidence>
<dbReference type="AlphaFoldDB" id="A0AAD7HF97"/>
<feature type="transmembrane region" description="Helical" evidence="1">
    <location>
        <begin position="179"/>
        <end position="201"/>
    </location>
</feature>
<organism evidence="2 3">
    <name type="scientific">Mycena maculata</name>
    <dbReference type="NCBI Taxonomy" id="230809"/>
    <lineage>
        <taxon>Eukaryota</taxon>
        <taxon>Fungi</taxon>
        <taxon>Dikarya</taxon>
        <taxon>Basidiomycota</taxon>
        <taxon>Agaricomycotina</taxon>
        <taxon>Agaricomycetes</taxon>
        <taxon>Agaricomycetidae</taxon>
        <taxon>Agaricales</taxon>
        <taxon>Marasmiineae</taxon>
        <taxon>Mycenaceae</taxon>
        <taxon>Mycena</taxon>
    </lineage>
</organism>
<feature type="transmembrane region" description="Helical" evidence="1">
    <location>
        <begin position="222"/>
        <end position="241"/>
    </location>
</feature>
<name>A0AAD7HF97_9AGAR</name>
<dbReference type="Proteomes" id="UP001215280">
    <property type="component" value="Unassembled WGS sequence"/>
</dbReference>
<accession>A0AAD7HF97</accession>
<feature type="transmembrane region" description="Helical" evidence="1">
    <location>
        <begin position="128"/>
        <end position="147"/>
    </location>
</feature>
<proteinExistence type="predicted"/>
<keyword evidence="1" id="KW-1133">Transmembrane helix</keyword>
<keyword evidence="3" id="KW-1185">Reference proteome</keyword>
<evidence type="ECO:0000313" key="2">
    <source>
        <dbReference type="EMBL" id="KAJ7718959.1"/>
    </source>
</evidence>
<comment type="caution">
    <text evidence="2">The sequence shown here is derived from an EMBL/GenBank/DDBJ whole genome shotgun (WGS) entry which is preliminary data.</text>
</comment>
<evidence type="ECO:0000313" key="3">
    <source>
        <dbReference type="Proteomes" id="UP001215280"/>
    </source>
</evidence>